<organism evidence="1 2">
    <name type="scientific">Enterospora canceri</name>
    <dbReference type="NCBI Taxonomy" id="1081671"/>
    <lineage>
        <taxon>Eukaryota</taxon>
        <taxon>Fungi</taxon>
        <taxon>Fungi incertae sedis</taxon>
        <taxon>Microsporidia</taxon>
        <taxon>Enterocytozoonidae</taxon>
        <taxon>Enterospora</taxon>
    </lineage>
</organism>
<name>A0A1Y1S560_9MICR</name>
<dbReference type="VEuPathDB" id="MicrosporidiaDB:ECANGB1_2002"/>
<evidence type="ECO:0000313" key="1">
    <source>
        <dbReference type="EMBL" id="ORD93551.1"/>
    </source>
</evidence>
<dbReference type="Proteomes" id="UP000192639">
    <property type="component" value="Unassembled WGS sequence"/>
</dbReference>
<proteinExistence type="predicted"/>
<accession>A0A1Y1S560</accession>
<sequence length="84" mass="10076">MRTKLMSKRTEQQEIAHYGCLYQTYKHAIVFVCKKMLIATKYDYQAYSTEFEGIKYKDNEYHKTKGLETNKGEFVTLLLFWAEM</sequence>
<dbReference type="AlphaFoldDB" id="A0A1Y1S560"/>
<keyword evidence="2" id="KW-1185">Reference proteome</keyword>
<dbReference type="EMBL" id="LWDP01000068">
    <property type="protein sequence ID" value="ORD93551.1"/>
    <property type="molecule type" value="Genomic_DNA"/>
</dbReference>
<gene>
    <name evidence="1" type="ORF">ECANGB1_2002</name>
</gene>
<protein>
    <submittedName>
        <fullName evidence="1">Uncharacterized protein</fullName>
    </submittedName>
</protein>
<evidence type="ECO:0000313" key="2">
    <source>
        <dbReference type="Proteomes" id="UP000192639"/>
    </source>
</evidence>
<reference evidence="1 2" key="1">
    <citation type="journal article" date="2017" name="Environ. Microbiol.">
        <title>Decay of the glycolytic pathway and adaptation to intranuclear parasitism within Enterocytozoonidae microsporidia.</title>
        <authorList>
            <person name="Wiredu Boakye D."/>
            <person name="Jaroenlak P."/>
            <person name="Prachumwat A."/>
            <person name="Williams T.A."/>
            <person name="Bateman K.S."/>
            <person name="Itsathitphaisarn O."/>
            <person name="Sritunyalucksana K."/>
            <person name="Paszkiewicz K.H."/>
            <person name="Moore K.A."/>
            <person name="Stentiford G.D."/>
            <person name="Williams B.A."/>
        </authorList>
    </citation>
    <scope>NUCLEOTIDE SEQUENCE [LARGE SCALE GENOMIC DNA]</scope>
    <source>
        <strain evidence="1 2">GB1</strain>
    </source>
</reference>
<comment type="caution">
    <text evidence="1">The sequence shown here is derived from an EMBL/GenBank/DDBJ whole genome shotgun (WGS) entry which is preliminary data.</text>
</comment>